<keyword evidence="2" id="KW-1185">Reference proteome</keyword>
<proteinExistence type="predicted"/>
<evidence type="ECO:0000313" key="2">
    <source>
        <dbReference type="Proteomes" id="UP000184600"/>
    </source>
</evidence>
<dbReference type="Proteomes" id="UP000184600">
    <property type="component" value="Unassembled WGS sequence"/>
</dbReference>
<reference evidence="2" key="1">
    <citation type="submission" date="2016-12" db="EMBL/GenBank/DDBJ databases">
        <authorList>
            <person name="Rodrigo-Torres L."/>
            <person name="Arahal R.D."/>
            <person name="Lucena T."/>
        </authorList>
    </citation>
    <scope>NUCLEOTIDE SEQUENCE [LARGE SCALE GENOMIC DNA]</scope>
</reference>
<dbReference type="AlphaFoldDB" id="A0A1M7YYA9"/>
<evidence type="ECO:0008006" key="3">
    <source>
        <dbReference type="Google" id="ProtNLM"/>
    </source>
</evidence>
<dbReference type="OrthoDB" id="5900883at2"/>
<dbReference type="EMBL" id="FRFG01000045">
    <property type="protein sequence ID" value="SHO57669.1"/>
    <property type="molecule type" value="Genomic_DNA"/>
</dbReference>
<accession>A0A1M7YYA9</accession>
<dbReference type="InterPro" id="IPR021388">
    <property type="entry name" value="DUF3024"/>
</dbReference>
<dbReference type="Pfam" id="PF11225">
    <property type="entry name" value="DUF3024"/>
    <property type="match status" value="1"/>
</dbReference>
<protein>
    <recommendedName>
        <fullName evidence="3">DUF3024 domain-containing protein</fullName>
    </recommendedName>
</protein>
<gene>
    <name evidence="1" type="ORF">VQ7734_03439</name>
</gene>
<organism evidence="1 2">
    <name type="scientific">Vibrio quintilis</name>
    <dbReference type="NCBI Taxonomy" id="1117707"/>
    <lineage>
        <taxon>Bacteria</taxon>
        <taxon>Pseudomonadati</taxon>
        <taxon>Pseudomonadota</taxon>
        <taxon>Gammaproteobacteria</taxon>
        <taxon>Vibrionales</taxon>
        <taxon>Vibrionaceae</taxon>
        <taxon>Vibrio</taxon>
    </lineage>
</organism>
<name>A0A1M7YYA9_9VIBR</name>
<dbReference type="RefSeq" id="WP_073584833.1">
    <property type="nucleotide sequence ID" value="NZ_AP024898.1"/>
</dbReference>
<sequence length="117" mass="13447">MTVVVNLLQRQIEHRATLVCENRNKGLPVGIGKAGFEPVTNGVKFIYSHYKLDSSHCDYAVPVARIQWESSSSHWVLSVPDEVDNNIWIPYPYLERSVDLTALIREIEKDPKSFFWS</sequence>
<evidence type="ECO:0000313" key="1">
    <source>
        <dbReference type="EMBL" id="SHO57669.1"/>
    </source>
</evidence>